<feature type="transmembrane region" description="Helical" evidence="7">
    <location>
        <begin position="141"/>
        <end position="162"/>
    </location>
</feature>
<evidence type="ECO:0000256" key="4">
    <source>
        <dbReference type="ARBA" id="ARBA00022692"/>
    </source>
</evidence>
<dbReference type="InterPro" id="IPR052776">
    <property type="entry name" value="Chloro_ReproSupport/MetalTrans"/>
</dbReference>
<dbReference type="GO" id="GO:0015099">
    <property type="term" value="F:nickel cation transmembrane transporter activity"/>
    <property type="evidence" value="ECO:0007669"/>
    <property type="project" value="UniProtKB-UniRule"/>
</dbReference>
<dbReference type="GO" id="GO:0012505">
    <property type="term" value="C:endomembrane system"/>
    <property type="evidence" value="ECO:0007669"/>
    <property type="project" value="UniProtKB-SubCell"/>
</dbReference>
<dbReference type="EMBL" id="MPRL01000024">
    <property type="protein sequence ID" value="OOZ40502.1"/>
    <property type="molecule type" value="Genomic_DNA"/>
</dbReference>
<feature type="transmembrane region" description="Helical" evidence="7">
    <location>
        <begin position="174"/>
        <end position="197"/>
    </location>
</feature>
<evidence type="ECO:0000256" key="7">
    <source>
        <dbReference type="RuleBase" id="RU362101"/>
    </source>
</evidence>
<gene>
    <name evidence="8" type="ORF">BOW53_07530</name>
</gene>
<comment type="caution">
    <text evidence="8">The sequence shown here is derived from an EMBL/GenBank/DDBJ whole genome shotgun (WGS) entry which is preliminary data.</text>
</comment>
<evidence type="ECO:0000256" key="6">
    <source>
        <dbReference type="ARBA" id="ARBA00023136"/>
    </source>
</evidence>
<name>A0A1T2L618_9GAMM</name>
<protein>
    <recommendedName>
        <fullName evidence="7">Nickel/cobalt efflux system</fullName>
    </recommendedName>
</protein>
<dbReference type="GO" id="GO:0005886">
    <property type="term" value="C:plasma membrane"/>
    <property type="evidence" value="ECO:0007669"/>
    <property type="project" value="UniProtKB-SubCell"/>
</dbReference>
<keyword evidence="2 7" id="KW-0813">Transport</keyword>
<dbReference type="Pfam" id="PF03824">
    <property type="entry name" value="NicO"/>
    <property type="match status" value="1"/>
</dbReference>
<comment type="similarity">
    <text evidence="7">Belongs to the NiCoT transporter (TC 2.A.52) family.</text>
</comment>
<evidence type="ECO:0000313" key="8">
    <source>
        <dbReference type="EMBL" id="OOZ40502.1"/>
    </source>
</evidence>
<dbReference type="RefSeq" id="WP_172840234.1">
    <property type="nucleotide sequence ID" value="NZ_MPRL01000024.1"/>
</dbReference>
<comment type="subcellular location">
    <subcellularLocation>
        <location evidence="7">Cell membrane</location>
        <topology evidence="7">Multi-pass membrane protein</topology>
    </subcellularLocation>
    <subcellularLocation>
        <location evidence="1">Endomembrane system</location>
        <topology evidence="1">Multi-pass membrane protein</topology>
    </subcellularLocation>
</comment>
<accession>A0A1T2L618</accession>
<evidence type="ECO:0000256" key="5">
    <source>
        <dbReference type="ARBA" id="ARBA00022989"/>
    </source>
</evidence>
<sequence>MGESSVVAILSLAFGLGLLHALDADHIAAVTGLASQEEGGRRQALRFSLMWALGHGLTLLLVGVAVILLGMAIPAQLSEWAETLVGVVLVVIGIGVLLDIRRENVHLHFHRHDSGLPHAHWHHHTPGREHRASHHRHRHTPVLVGVLHGAAGSAPLLALLPMTQQQDPWLAMGYLLLFGVGVLASMLLFGGFVEHLFNHLKRRARRLLYLLRSVVGLFSIGLGGWLFYHAFV</sequence>
<evidence type="ECO:0000256" key="3">
    <source>
        <dbReference type="ARBA" id="ARBA00022596"/>
    </source>
</evidence>
<dbReference type="InterPro" id="IPR011541">
    <property type="entry name" value="Ni/Co_transpt_high_affinity"/>
</dbReference>
<feature type="transmembrane region" description="Helical" evidence="7">
    <location>
        <begin position="49"/>
        <end position="74"/>
    </location>
</feature>
<evidence type="ECO:0000256" key="2">
    <source>
        <dbReference type="ARBA" id="ARBA00022448"/>
    </source>
</evidence>
<feature type="transmembrane region" description="Helical" evidence="7">
    <location>
        <begin position="80"/>
        <end position="100"/>
    </location>
</feature>
<keyword evidence="3" id="KW-0533">Nickel</keyword>
<dbReference type="PANTHER" id="PTHR33876:SF4">
    <property type="entry name" value="CHLOROPLAST PROTEIN FOR GROWTH AND FERTILITY 2"/>
    <property type="match status" value="1"/>
</dbReference>
<dbReference type="AlphaFoldDB" id="A0A1T2L618"/>
<dbReference type="PANTHER" id="PTHR33876">
    <property type="entry name" value="UNNAMED PRODUCT"/>
    <property type="match status" value="1"/>
</dbReference>
<keyword evidence="9" id="KW-1185">Reference proteome</keyword>
<feature type="transmembrane region" description="Helical" evidence="7">
    <location>
        <begin position="6"/>
        <end position="28"/>
    </location>
</feature>
<organism evidence="8 9">
    <name type="scientific">Solemya pervernicosa gill symbiont</name>
    <dbReference type="NCBI Taxonomy" id="642797"/>
    <lineage>
        <taxon>Bacteria</taxon>
        <taxon>Pseudomonadati</taxon>
        <taxon>Pseudomonadota</taxon>
        <taxon>Gammaproteobacteria</taxon>
        <taxon>sulfur-oxidizing symbionts</taxon>
    </lineage>
</organism>
<keyword evidence="6 7" id="KW-0472">Membrane</keyword>
<evidence type="ECO:0000256" key="1">
    <source>
        <dbReference type="ARBA" id="ARBA00004127"/>
    </source>
</evidence>
<feature type="transmembrane region" description="Helical" evidence="7">
    <location>
        <begin position="209"/>
        <end position="228"/>
    </location>
</feature>
<dbReference type="Proteomes" id="UP000191110">
    <property type="component" value="Unassembled WGS sequence"/>
</dbReference>
<evidence type="ECO:0000313" key="9">
    <source>
        <dbReference type="Proteomes" id="UP000191110"/>
    </source>
</evidence>
<keyword evidence="5 7" id="KW-1133">Transmembrane helix</keyword>
<proteinExistence type="inferred from homology"/>
<keyword evidence="4 7" id="KW-0812">Transmembrane</keyword>
<reference evidence="8 9" key="1">
    <citation type="submission" date="2016-11" db="EMBL/GenBank/DDBJ databases">
        <title>Mixed transmission modes and dynamic genome evolution in an obligate animal-bacterial symbiosis.</title>
        <authorList>
            <person name="Russell S.L."/>
            <person name="Corbett-Detig R.B."/>
            <person name="Cavanaugh C.M."/>
        </authorList>
    </citation>
    <scope>NUCLEOTIDE SEQUENCE [LARGE SCALE GENOMIC DNA]</scope>
    <source>
        <strain evidence="8">Sveles-Q1</strain>
    </source>
</reference>